<dbReference type="SUPFAM" id="SSF82784">
    <property type="entry name" value="OsmC-like"/>
    <property type="match status" value="1"/>
</dbReference>
<dbReference type="GO" id="GO:0006979">
    <property type="term" value="P:response to oxidative stress"/>
    <property type="evidence" value="ECO:0007669"/>
    <property type="project" value="InterPro"/>
</dbReference>
<gene>
    <name evidence="3" type="ORF">K788_0002007</name>
</gene>
<dbReference type="KEGG" id="bcai:K788_0002007"/>
<dbReference type="Proteomes" id="UP000019146">
    <property type="component" value="Plasmid unnamed"/>
</dbReference>
<keyword evidence="3" id="KW-0614">Plasmid</keyword>
<evidence type="ECO:0000313" key="4">
    <source>
        <dbReference type="Proteomes" id="UP000019146"/>
    </source>
</evidence>
<reference evidence="3 4" key="1">
    <citation type="journal article" date="2014" name="Genome Announc.">
        <title>Draft Genome Sequence of the Haloacid-Degrading Burkholderia caribensis Strain MBA4.</title>
        <authorList>
            <person name="Pan Y."/>
            <person name="Kong K.F."/>
            <person name="Tsang J.S."/>
        </authorList>
    </citation>
    <scope>NUCLEOTIDE SEQUENCE [LARGE SCALE GENOMIC DNA]</scope>
    <source>
        <strain evidence="3 4">MBA4</strain>
        <plasmid evidence="4">Plasmid</plasmid>
    </source>
</reference>
<dbReference type="PANTHER" id="PTHR33797">
    <property type="entry name" value="ORGANIC HYDROPEROXIDE RESISTANCE PROTEIN-LIKE"/>
    <property type="match status" value="1"/>
</dbReference>
<feature type="region of interest" description="Disordered" evidence="2">
    <location>
        <begin position="1"/>
        <end position="40"/>
    </location>
</feature>
<protein>
    <submittedName>
        <fullName evidence="3">Organic hydroperoxide resistance protein</fullName>
    </submittedName>
</protein>
<name>A0A0P0RPZ1_9BURK</name>
<geneLocation type="plasmid" evidence="4"/>
<dbReference type="AlphaFoldDB" id="A0A0P0RPZ1"/>
<sequence>MLAPTIHSAQTERATNGALPRHESSRHYTPNRMTTLRPPPLTLLDKYSGQEPRILYSTTVTVTGGGTGHGRASGIARSDDGQLAVELRMPKALGGPGGGTNPEQLFAAGYAACFHGALSLLAARTAVRIHDASVDVTVDFGRDPMDGLFVLSAHTRVHLPGVDRAVAEELVRKTERFCPYTKMARQGIVNVVALVAAGETSES</sequence>
<dbReference type="InterPro" id="IPR036102">
    <property type="entry name" value="OsmC/Ohrsf"/>
</dbReference>
<dbReference type="EMBL" id="CP012748">
    <property type="protein sequence ID" value="ALL71172.1"/>
    <property type="molecule type" value="Genomic_DNA"/>
</dbReference>
<dbReference type="InterPro" id="IPR015946">
    <property type="entry name" value="KH_dom-like_a/b"/>
</dbReference>
<comment type="similarity">
    <text evidence="1">Belongs to the OsmC/Ohr family.</text>
</comment>
<dbReference type="Pfam" id="PF02566">
    <property type="entry name" value="OsmC"/>
    <property type="match status" value="1"/>
</dbReference>
<evidence type="ECO:0000256" key="2">
    <source>
        <dbReference type="SAM" id="MobiDB-lite"/>
    </source>
</evidence>
<evidence type="ECO:0000256" key="1">
    <source>
        <dbReference type="ARBA" id="ARBA00007378"/>
    </source>
</evidence>
<evidence type="ECO:0000313" key="3">
    <source>
        <dbReference type="EMBL" id="ALL71172.1"/>
    </source>
</evidence>
<dbReference type="InterPro" id="IPR019953">
    <property type="entry name" value="OHR"/>
</dbReference>
<dbReference type="Gene3D" id="3.30.300.20">
    <property type="match status" value="1"/>
</dbReference>
<dbReference type="InterPro" id="IPR003718">
    <property type="entry name" value="OsmC/Ohr_fam"/>
</dbReference>
<organism evidence="3 4">
    <name type="scientific">Paraburkholderia caribensis MBA4</name>
    <dbReference type="NCBI Taxonomy" id="1323664"/>
    <lineage>
        <taxon>Bacteria</taxon>
        <taxon>Pseudomonadati</taxon>
        <taxon>Pseudomonadota</taxon>
        <taxon>Betaproteobacteria</taxon>
        <taxon>Burkholderiales</taxon>
        <taxon>Burkholderiaceae</taxon>
        <taxon>Paraburkholderia</taxon>
    </lineage>
</organism>
<proteinExistence type="inferred from homology"/>
<accession>A0A0P0RPZ1</accession>
<dbReference type="Gene3D" id="2.20.25.10">
    <property type="match status" value="1"/>
</dbReference>
<dbReference type="PANTHER" id="PTHR33797:SF2">
    <property type="entry name" value="ORGANIC HYDROPEROXIDE RESISTANCE PROTEIN-LIKE"/>
    <property type="match status" value="1"/>
</dbReference>
<dbReference type="NCBIfam" id="TIGR03561">
    <property type="entry name" value="organ_hyd_perox"/>
    <property type="match status" value="1"/>
</dbReference>